<reference evidence="2" key="2">
    <citation type="journal article" date="2023" name="IMA Fungus">
        <title>Comparative genomic study of the Penicillium genus elucidates a diverse pangenome and 15 lateral gene transfer events.</title>
        <authorList>
            <person name="Petersen C."/>
            <person name="Sorensen T."/>
            <person name="Nielsen M.R."/>
            <person name="Sondergaard T.E."/>
            <person name="Sorensen J.L."/>
            <person name="Fitzpatrick D.A."/>
            <person name="Frisvad J.C."/>
            <person name="Nielsen K.L."/>
        </authorList>
    </citation>
    <scope>NUCLEOTIDE SEQUENCE</scope>
    <source>
        <strain evidence="2">IBT 30728</strain>
    </source>
</reference>
<dbReference type="AlphaFoldDB" id="A0A9X0BLY0"/>
<name>A0A9X0BLY0_9EURO</name>
<protein>
    <submittedName>
        <fullName evidence="2">Uncharacterized protein</fullName>
    </submittedName>
</protein>
<accession>A0A9X0BLY0</accession>
<feature type="compositionally biased region" description="Low complexity" evidence="1">
    <location>
        <begin position="43"/>
        <end position="52"/>
    </location>
</feature>
<gene>
    <name evidence="2" type="ORF">N7539_008821</name>
</gene>
<evidence type="ECO:0000313" key="2">
    <source>
        <dbReference type="EMBL" id="KAJ5471878.1"/>
    </source>
</evidence>
<sequence>MPRTGGFKIARKRCTLEVQLARKDAAFEVATREMVDEPDEESSSMSLLLRSDYTPQALPID</sequence>
<evidence type="ECO:0000256" key="1">
    <source>
        <dbReference type="SAM" id="MobiDB-lite"/>
    </source>
</evidence>
<dbReference type="GeneID" id="81628666"/>
<dbReference type="EMBL" id="JAPWDQ010000014">
    <property type="protein sequence ID" value="KAJ5471878.1"/>
    <property type="molecule type" value="Genomic_DNA"/>
</dbReference>
<organism evidence="2 3">
    <name type="scientific">Penicillium diatomitis</name>
    <dbReference type="NCBI Taxonomy" id="2819901"/>
    <lineage>
        <taxon>Eukaryota</taxon>
        <taxon>Fungi</taxon>
        <taxon>Dikarya</taxon>
        <taxon>Ascomycota</taxon>
        <taxon>Pezizomycotina</taxon>
        <taxon>Eurotiomycetes</taxon>
        <taxon>Eurotiomycetidae</taxon>
        <taxon>Eurotiales</taxon>
        <taxon>Aspergillaceae</taxon>
        <taxon>Penicillium</taxon>
    </lineage>
</organism>
<feature type="region of interest" description="Disordered" evidence="1">
    <location>
        <begin position="32"/>
        <end position="61"/>
    </location>
</feature>
<dbReference type="Proteomes" id="UP001148312">
    <property type="component" value="Unassembled WGS sequence"/>
</dbReference>
<dbReference type="RefSeq" id="XP_056786424.1">
    <property type="nucleotide sequence ID" value="XM_056938416.1"/>
</dbReference>
<comment type="caution">
    <text evidence="2">The sequence shown here is derived from an EMBL/GenBank/DDBJ whole genome shotgun (WGS) entry which is preliminary data.</text>
</comment>
<evidence type="ECO:0000313" key="3">
    <source>
        <dbReference type="Proteomes" id="UP001148312"/>
    </source>
</evidence>
<reference evidence="2" key="1">
    <citation type="submission" date="2022-12" db="EMBL/GenBank/DDBJ databases">
        <authorList>
            <person name="Petersen C."/>
        </authorList>
    </citation>
    <scope>NUCLEOTIDE SEQUENCE</scope>
    <source>
        <strain evidence="2">IBT 30728</strain>
    </source>
</reference>
<keyword evidence="3" id="KW-1185">Reference proteome</keyword>
<proteinExistence type="predicted"/>